<dbReference type="Gene3D" id="3.30.565.10">
    <property type="entry name" value="Histidine kinase-like ATPase, C-terminal domain"/>
    <property type="match status" value="1"/>
</dbReference>
<keyword evidence="8" id="KW-0067">ATP-binding</keyword>
<keyword evidence="10" id="KW-0472">Membrane</keyword>
<dbReference type="Pfam" id="PF02518">
    <property type="entry name" value="HATPase_c"/>
    <property type="match status" value="1"/>
</dbReference>
<keyword evidence="6" id="KW-0547">Nucleotide-binding</keyword>
<dbReference type="InterPro" id="IPR005467">
    <property type="entry name" value="His_kinase_dom"/>
</dbReference>
<dbReference type="PANTHER" id="PTHR43065:SF46">
    <property type="entry name" value="C4-DICARBOXYLATE TRANSPORT SENSOR PROTEIN DCTB"/>
    <property type="match status" value="1"/>
</dbReference>
<dbReference type="InterPro" id="IPR036890">
    <property type="entry name" value="HATPase_C_sf"/>
</dbReference>
<dbReference type="AlphaFoldDB" id="A0A245ZLB5"/>
<comment type="catalytic activity">
    <reaction evidence="1">
        <text>ATP + protein L-histidine = ADP + protein N-phospho-L-histidine.</text>
        <dbReference type="EC" id="2.7.13.3"/>
    </reaction>
</comment>
<dbReference type="GO" id="GO:0004673">
    <property type="term" value="F:protein histidine kinase activity"/>
    <property type="evidence" value="ECO:0007669"/>
    <property type="project" value="UniProtKB-EC"/>
</dbReference>
<keyword evidence="5 13" id="KW-0808">Transferase</keyword>
<evidence type="ECO:0000256" key="7">
    <source>
        <dbReference type="ARBA" id="ARBA00022777"/>
    </source>
</evidence>
<evidence type="ECO:0000256" key="8">
    <source>
        <dbReference type="ARBA" id="ARBA00022840"/>
    </source>
</evidence>
<comment type="caution">
    <text evidence="13">The sequence shown here is derived from an EMBL/GenBank/DDBJ whole genome shotgun (WGS) entry which is preliminary data.</text>
</comment>
<dbReference type="EMBL" id="NBBJ01000002">
    <property type="protein sequence ID" value="OWK30530.1"/>
    <property type="molecule type" value="Genomic_DNA"/>
</dbReference>
<evidence type="ECO:0000313" key="14">
    <source>
        <dbReference type="Proteomes" id="UP000197783"/>
    </source>
</evidence>
<dbReference type="GO" id="GO:0000160">
    <property type="term" value="P:phosphorelay signal transduction system"/>
    <property type="evidence" value="ECO:0007669"/>
    <property type="project" value="UniProtKB-KW"/>
</dbReference>
<dbReference type="SUPFAM" id="SSF55874">
    <property type="entry name" value="ATPase domain of HSP90 chaperone/DNA topoisomerase II/histidine kinase"/>
    <property type="match status" value="1"/>
</dbReference>
<keyword evidence="4" id="KW-0597">Phosphoprotein</keyword>
<evidence type="ECO:0000256" key="4">
    <source>
        <dbReference type="ARBA" id="ARBA00022553"/>
    </source>
</evidence>
<proteinExistence type="predicted"/>
<evidence type="ECO:0000256" key="3">
    <source>
        <dbReference type="ARBA" id="ARBA00012438"/>
    </source>
</evidence>
<sequence>MGFDRRFTLGLIFRISVLLLALMAVVWAFRTPSLVMVRVVAIGVSVLAAGALWRHVARTNFELARFLEAVRLGDFAAHFPESGGAGFGTLGTALNETIRRLREQRGQTDAELRYKDALIDDMPIALLTIDGGRVEPGNKAARALFTRHEGVRPEDFATYGATFARRLAEEDAAGEEMLILNLDGRAKRTLVRQATLNRLGRRTRAVVVQPVQETLDAVEMAAQTDIIRVLTHEILNSLTPVMSLAQTTATLLSDDAVDAARIADAREAAMTLARRTQGLGHFIDSYRVVAREPTVVQHAFAAAEFAEEHARLFRAEWPNVTLHVNTDALTIHGDRALLSQLLLNLLRNAAQAAGEHRPDPEVTLTIAAARPGMIEVADNGPGVPAKLRQEVFLPFFTTRAKGTGVGLNLARQIAVAHGGTLEVHDAPGGGALFRLLL</sequence>
<feature type="domain" description="HAMP" evidence="12">
    <location>
        <begin position="62"/>
        <end position="106"/>
    </location>
</feature>
<evidence type="ECO:0000256" key="5">
    <source>
        <dbReference type="ARBA" id="ARBA00022679"/>
    </source>
</evidence>
<protein>
    <recommendedName>
        <fullName evidence="3">histidine kinase</fullName>
        <ecNumber evidence="3">2.7.13.3</ecNumber>
    </recommendedName>
</protein>
<evidence type="ECO:0000313" key="13">
    <source>
        <dbReference type="EMBL" id="OWK30530.1"/>
    </source>
</evidence>
<dbReference type="InterPro" id="IPR003660">
    <property type="entry name" value="HAMP_dom"/>
</dbReference>
<keyword evidence="10" id="KW-1133">Transmembrane helix</keyword>
<dbReference type="InterPro" id="IPR003594">
    <property type="entry name" value="HATPase_dom"/>
</dbReference>
<feature type="domain" description="Histidine kinase" evidence="11">
    <location>
        <begin position="229"/>
        <end position="437"/>
    </location>
</feature>
<dbReference type="GO" id="GO:0005524">
    <property type="term" value="F:ATP binding"/>
    <property type="evidence" value="ECO:0007669"/>
    <property type="project" value="UniProtKB-KW"/>
</dbReference>
<keyword evidence="14" id="KW-1185">Reference proteome</keyword>
<dbReference type="PANTHER" id="PTHR43065">
    <property type="entry name" value="SENSOR HISTIDINE KINASE"/>
    <property type="match status" value="1"/>
</dbReference>
<evidence type="ECO:0000256" key="1">
    <source>
        <dbReference type="ARBA" id="ARBA00000085"/>
    </source>
</evidence>
<dbReference type="Proteomes" id="UP000197783">
    <property type="component" value="Unassembled WGS sequence"/>
</dbReference>
<dbReference type="PROSITE" id="PS50109">
    <property type="entry name" value="HIS_KIN"/>
    <property type="match status" value="1"/>
</dbReference>
<comment type="subcellular location">
    <subcellularLocation>
        <location evidence="2">Membrane</location>
    </subcellularLocation>
</comment>
<gene>
    <name evidence="13" type="primary">dctB</name>
    <name evidence="13" type="ORF">SPMU_15170</name>
</gene>
<dbReference type="PRINTS" id="PR00344">
    <property type="entry name" value="BCTRLSENSOR"/>
</dbReference>
<dbReference type="RefSeq" id="WP_088333271.1">
    <property type="nucleotide sequence ID" value="NZ_NBBJ01000002.1"/>
</dbReference>
<evidence type="ECO:0000259" key="11">
    <source>
        <dbReference type="PROSITE" id="PS50109"/>
    </source>
</evidence>
<evidence type="ECO:0000256" key="10">
    <source>
        <dbReference type="SAM" id="Phobius"/>
    </source>
</evidence>
<keyword evidence="9" id="KW-0902">Two-component regulatory system</keyword>
<dbReference type="InterPro" id="IPR004358">
    <property type="entry name" value="Sig_transdc_His_kin-like_C"/>
</dbReference>
<dbReference type="GO" id="GO:0016020">
    <property type="term" value="C:membrane"/>
    <property type="evidence" value="ECO:0007669"/>
    <property type="project" value="UniProtKB-SubCell"/>
</dbReference>
<keyword evidence="7" id="KW-0418">Kinase</keyword>
<keyword evidence="10" id="KW-0812">Transmembrane</keyword>
<evidence type="ECO:0000259" key="12">
    <source>
        <dbReference type="PROSITE" id="PS50885"/>
    </source>
</evidence>
<evidence type="ECO:0000256" key="6">
    <source>
        <dbReference type="ARBA" id="ARBA00022741"/>
    </source>
</evidence>
<feature type="transmembrane region" description="Helical" evidence="10">
    <location>
        <begin position="35"/>
        <end position="53"/>
    </location>
</feature>
<accession>A0A245ZLB5</accession>
<dbReference type="SMART" id="SM00387">
    <property type="entry name" value="HATPase_c"/>
    <property type="match status" value="1"/>
</dbReference>
<name>A0A245ZLB5_9SPHN</name>
<reference evidence="13 14" key="1">
    <citation type="submission" date="2017-03" db="EMBL/GenBank/DDBJ databases">
        <title>Genome sequence of Sphingomonas mucosissima DSM 17494.</title>
        <authorList>
            <person name="Poehlein A."/>
            <person name="Wuebbeler J.H."/>
            <person name="Steinbuechel A."/>
            <person name="Daniel R."/>
        </authorList>
    </citation>
    <scope>NUCLEOTIDE SEQUENCE [LARGE SCALE GENOMIC DNA]</scope>
    <source>
        <strain evidence="13 14">DSM 17494</strain>
    </source>
</reference>
<dbReference type="OrthoDB" id="1931120at2"/>
<feature type="transmembrane region" description="Helical" evidence="10">
    <location>
        <begin position="7"/>
        <end position="29"/>
    </location>
</feature>
<evidence type="ECO:0000256" key="2">
    <source>
        <dbReference type="ARBA" id="ARBA00004370"/>
    </source>
</evidence>
<evidence type="ECO:0000256" key="9">
    <source>
        <dbReference type="ARBA" id="ARBA00023012"/>
    </source>
</evidence>
<dbReference type="PROSITE" id="PS50885">
    <property type="entry name" value="HAMP"/>
    <property type="match status" value="1"/>
</dbReference>
<organism evidence="13 14">
    <name type="scientific">Sphingomonas mucosissima</name>
    <dbReference type="NCBI Taxonomy" id="370959"/>
    <lineage>
        <taxon>Bacteria</taxon>
        <taxon>Pseudomonadati</taxon>
        <taxon>Pseudomonadota</taxon>
        <taxon>Alphaproteobacteria</taxon>
        <taxon>Sphingomonadales</taxon>
        <taxon>Sphingomonadaceae</taxon>
        <taxon>Sphingomonas</taxon>
    </lineage>
</organism>
<dbReference type="EC" id="2.7.13.3" evidence="3"/>